<feature type="chain" id="PRO_5038301909" description="Secreted protein" evidence="1">
    <location>
        <begin position="31"/>
        <end position="83"/>
    </location>
</feature>
<reference evidence="3 4" key="1">
    <citation type="submission" date="2018-06" db="EMBL/GenBank/DDBJ databases">
        <authorList>
            <consortium name="Pathogen Informatics"/>
            <person name="Doyle S."/>
        </authorList>
    </citation>
    <scope>NUCLEOTIDE SEQUENCE [LARGE SCALE GENOMIC DNA]</scope>
    <source>
        <strain evidence="3 4">NCTC1934</strain>
    </source>
</reference>
<organism evidence="3 4">
    <name type="scientific">Nocardia otitidiscaviarum</name>
    <dbReference type="NCBI Taxonomy" id="1823"/>
    <lineage>
        <taxon>Bacteria</taxon>
        <taxon>Bacillati</taxon>
        <taxon>Actinomycetota</taxon>
        <taxon>Actinomycetes</taxon>
        <taxon>Mycobacteriales</taxon>
        <taxon>Nocardiaceae</taxon>
        <taxon>Nocardia</taxon>
    </lineage>
</organism>
<dbReference type="GeneID" id="80333451"/>
<dbReference type="EMBL" id="CP041695">
    <property type="protein sequence ID" value="QDP79617.1"/>
    <property type="molecule type" value="Genomic_DNA"/>
</dbReference>
<evidence type="ECO:0008006" key="6">
    <source>
        <dbReference type="Google" id="ProtNLM"/>
    </source>
</evidence>
<dbReference type="OrthoDB" id="4563042at2"/>
<evidence type="ECO:0000313" key="4">
    <source>
        <dbReference type="Proteomes" id="UP000255467"/>
    </source>
</evidence>
<evidence type="ECO:0000313" key="3">
    <source>
        <dbReference type="EMBL" id="SUD48498.1"/>
    </source>
</evidence>
<gene>
    <name evidence="2" type="ORF">FOH10_13795</name>
    <name evidence="3" type="ORF">NCTC1934_05833</name>
</gene>
<feature type="signal peptide" evidence="1">
    <location>
        <begin position="1"/>
        <end position="30"/>
    </location>
</feature>
<evidence type="ECO:0000313" key="2">
    <source>
        <dbReference type="EMBL" id="QDP79617.1"/>
    </source>
</evidence>
<dbReference type="Proteomes" id="UP000255467">
    <property type="component" value="Unassembled WGS sequence"/>
</dbReference>
<evidence type="ECO:0000256" key="1">
    <source>
        <dbReference type="SAM" id="SignalP"/>
    </source>
</evidence>
<evidence type="ECO:0000313" key="5">
    <source>
        <dbReference type="Proteomes" id="UP000317039"/>
    </source>
</evidence>
<name>A0A379JJ06_9NOCA</name>
<dbReference type="EMBL" id="UGRY01000005">
    <property type="protein sequence ID" value="SUD48498.1"/>
    <property type="molecule type" value="Genomic_DNA"/>
</dbReference>
<dbReference type="KEGG" id="nod:FOH10_13795"/>
<proteinExistence type="predicted"/>
<dbReference type="RefSeq" id="WP_143980993.1">
    <property type="nucleotide sequence ID" value="NZ_CP041695.1"/>
</dbReference>
<protein>
    <recommendedName>
        <fullName evidence="6">Secreted protein</fullName>
    </recommendedName>
</protein>
<sequence length="83" mass="8873">MRVRYLVGLPVAVMAMVPVFGFAASGTAQARVQTYSCTAESWGGEQLGPLTVESKYGVRAAKGLAKTEWRGEAKYSSIECTPV</sequence>
<dbReference type="AlphaFoldDB" id="A0A379JJ06"/>
<keyword evidence="4" id="KW-1185">Reference proteome</keyword>
<dbReference type="Proteomes" id="UP000317039">
    <property type="component" value="Chromosome"/>
</dbReference>
<reference evidence="2 5" key="2">
    <citation type="submission" date="2019-07" db="EMBL/GenBank/DDBJ databases">
        <title>Complete Genome Sequence and Methylome Analysis of Nocardia otitidis-caviarum NEB252.</title>
        <authorList>
            <person name="Fomenkov A."/>
            <person name="Anton B.P."/>
            <person name="Vincze T."/>
            <person name="Roberts R.J."/>
        </authorList>
    </citation>
    <scope>NUCLEOTIDE SEQUENCE [LARGE SCALE GENOMIC DNA]</scope>
    <source>
        <strain evidence="2 5">NEB252</strain>
    </source>
</reference>
<keyword evidence="1" id="KW-0732">Signal</keyword>
<accession>A0A379JJ06</accession>